<accession>A0A835BT52</accession>
<keyword evidence="2" id="KW-1185">Reference proteome</keyword>
<gene>
    <name evidence="1" type="ORF">HU200_032587</name>
</gene>
<dbReference type="AlphaFoldDB" id="A0A835BT52"/>
<protein>
    <submittedName>
        <fullName evidence="1">Uncharacterized protein</fullName>
    </submittedName>
</protein>
<dbReference type="OrthoDB" id="66964at2759"/>
<proteinExistence type="predicted"/>
<sequence>MISSCNHLGVVIIFTSLHVNFGELGILVREDGEVEYFASDSVLVLGCGSCSITVHLVRNKTL</sequence>
<evidence type="ECO:0000313" key="1">
    <source>
        <dbReference type="EMBL" id="KAF8702757.1"/>
    </source>
</evidence>
<evidence type="ECO:0000313" key="2">
    <source>
        <dbReference type="Proteomes" id="UP000636709"/>
    </source>
</evidence>
<reference evidence="1" key="1">
    <citation type="submission" date="2020-07" db="EMBL/GenBank/DDBJ databases">
        <title>Genome sequence and genetic diversity analysis of an under-domesticated orphan crop, white fonio (Digitaria exilis).</title>
        <authorList>
            <person name="Bennetzen J.L."/>
            <person name="Chen S."/>
            <person name="Ma X."/>
            <person name="Wang X."/>
            <person name="Yssel A.E.J."/>
            <person name="Chaluvadi S.R."/>
            <person name="Johnson M."/>
            <person name="Gangashetty P."/>
            <person name="Hamidou F."/>
            <person name="Sanogo M.D."/>
            <person name="Zwaenepoel A."/>
            <person name="Wallace J."/>
            <person name="Van De Peer Y."/>
            <person name="Van Deynze A."/>
        </authorList>
    </citation>
    <scope>NUCLEOTIDE SEQUENCE</scope>
    <source>
        <tissue evidence="1">Leaves</tissue>
    </source>
</reference>
<organism evidence="1 2">
    <name type="scientific">Digitaria exilis</name>
    <dbReference type="NCBI Taxonomy" id="1010633"/>
    <lineage>
        <taxon>Eukaryota</taxon>
        <taxon>Viridiplantae</taxon>
        <taxon>Streptophyta</taxon>
        <taxon>Embryophyta</taxon>
        <taxon>Tracheophyta</taxon>
        <taxon>Spermatophyta</taxon>
        <taxon>Magnoliopsida</taxon>
        <taxon>Liliopsida</taxon>
        <taxon>Poales</taxon>
        <taxon>Poaceae</taxon>
        <taxon>PACMAD clade</taxon>
        <taxon>Panicoideae</taxon>
        <taxon>Panicodae</taxon>
        <taxon>Paniceae</taxon>
        <taxon>Anthephorinae</taxon>
        <taxon>Digitaria</taxon>
    </lineage>
</organism>
<dbReference type="EMBL" id="JACEFO010001783">
    <property type="protein sequence ID" value="KAF8702757.1"/>
    <property type="molecule type" value="Genomic_DNA"/>
</dbReference>
<dbReference type="Proteomes" id="UP000636709">
    <property type="component" value="Unassembled WGS sequence"/>
</dbReference>
<comment type="caution">
    <text evidence="1">The sequence shown here is derived from an EMBL/GenBank/DDBJ whole genome shotgun (WGS) entry which is preliminary data.</text>
</comment>
<name>A0A835BT52_9POAL</name>